<sequence>MSTAPASPAGNSPLLQLPRELRNQIYGYLLGAEVITIQCAVTKAPKSRVAVGGEIGFCEALYQKHKLTYPLAHRSTWAVPVNNLAVPADDFQLDSSTVHMTYQIDLSLRKTSPLALELQLLGVCQQLHAEVVEVFYSKKTFSFTSAFAIPAATAFLGDRSTDALGSVRSLELRLEEALGFPLLEGDYPKTNEWSVIRDTYGYYPRLCELLASRWVSLRKLSLIIESRAMYYRGTQPQTLPTMKQLFEGGYEESHTSWSNLEQSTLASWIHPLFKVTGLRALSVFWFMTSPTIQRELDTVLLMAQRMLGGRKQTEDLDELIFRSHVVSKFSHIMEGSLAWYNSDMRLLRWQEDNPEYYPDSSVLDRASDDNSQPIDAHVYHSIVQTMFERYNAFRICRFELEASDG</sequence>
<gene>
    <name evidence="1" type="ORF">BU25DRAFT_413825</name>
</gene>
<name>A0ACB6RPU7_9PLEO</name>
<accession>A0ACB6RPU7</accession>
<evidence type="ECO:0000313" key="1">
    <source>
        <dbReference type="EMBL" id="KAF2623936.1"/>
    </source>
</evidence>
<reference evidence="1" key="1">
    <citation type="journal article" date="2020" name="Stud. Mycol.">
        <title>101 Dothideomycetes genomes: a test case for predicting lifestyles and emergence of pathogens.</title>
        <authorList>
            <person name="Haridas S."/>
            <person name="Albert R."/>
            <person name="Binder M."/>
            <person name="Bloem J."/>
            <person name="Labutti K."/>
            <person name="Salamov A."/>
            <person name="Andreopoulos B."/>
            <person name="Baker S."/>
            <person name="Barry K."/>
            <person name="Bills G."/>
            <person name="Bluhm B."/>
            <person name="Cannon C."/>
            <person name="Castanera R."/>
            <person name="Culley D."/>
            <person name="Daum C."/>
            <person name="Ezra D."/>
            <person name="Gonzalez J."/>
            <person name="Henrissat B."/>
            <person name="Kuo A."/>
            <person name="Liang C."/>
            <person name="Lipzen A."/>
            <person name="Lutzoni F."/>
            <person name="Magnuson J."/>
            <person name="Mondo S."/>
            <person name="Nolan M."/>
            <person name="Ohm R."/>
            <person name="Pangilinan J."/>
            <person name="Park H.-J."/>
            <person name="Ramirez L."/>
            <person name="Alfaro M."/>
            <person name="Sun H."/>
            <person name="Tritt A."/>
            <person name="Yoshinaga Y."/>
            <person name="Zwiers L.-H."/>
            <person name="Turgeon B."/>
            <person name="Goodwin S."/>
            <person name="Spatafora J."/>
            <person name="Crous P."/>
            <person name="Grigoriev I."/>
        </authorList>
    </citation>
    <scope>NUCLEOTIDE SEQUENCE</scope>
    <source>
        <strain evidence="1">CBS 525.71</strain>
    </source>
</reference>
<comment type="caution">
    <text evidence="1">The sequence shown here is derived from an EMBL/GenBank/DDBJ whole genome shotgun (WGS) entry which is preliminary data.</text>
</comment>
<dbReference type="EMBL" id="MU006733">
    <property type="protein sequence ID" value="KAF2623936.1"/>
    <property type="molecule type" value="Genomic_DNA"/>
</dbReference>
<dbReference type="Proteomes" id="UP000799754">
    <property type="component" value="Unassembled WGS sequence"/>
</dbReference>
<evidence type="ECO:0000313" key="2">
    <source>
        <dbReference type="Proteomes" id="UP000799754"/>
    </source>
</evidence>
<organism evidence="1 2">
    <name type="scientific">Macroventuria anomochaeta</name>
    <dbReference type="NCBI Taxonomy" id="301207"/>
    <lineage>
        <taxon>Eukaryota</taxon>
        <taxon>Fungi</taxon>
        <taxon>Dikarya</taxon>
        <taxon>Ascomycota</taxon>
        <taxon>Pezizomycotina</taxon>
        <taxon>Dothideomycetes</taxon>
        <taxon>Pleosporomycetidae</taxon>
        <taxon>Pleosporales</taxon>
        <taxon>Pleosporineae</taxon>
        <taxon>Didymellaceae</taxon>
        <taxon>Macroventuria</taxon>
    </lineage>
</organism>
<proteinExistence type="predicted"/>
<keyword evidence="2" id="KW-1185">Reference proteome</keyword>
<protein>
    <submittedName>
        <fullName evidence="1">Uncharacterized protein</fullName>
    </submittedName>
</protein>